<keyword evidence="5" id="KW-0175">Coiled coil</keyword>
<evidence type="ECO:0000256" key="3">
    <source>
        <dbReference type="ARBA" id="ARBA00022989"/>
    </source>
</evidence>
<feature type="transmembrane region" description="Helical" evidence="6">
    <location>
        <begin position="676"/>
        <end position="697"/>
    </location>
</feature>
<feature type="coiled-coil region" evidence="5">
    <location>
        <begin position="334"/>
        <end position="361"/>
    </location>
</feature>
<evidence type="ECO:0000256" key="4">
    <source>
        <dbReference type="ARBA" id="ARBA00023136"/>
    </source>
</evidence>
<evidence type="ECO:0000256" key="2">
    <source>
        <dbReference type="ARBA" id="ARBA00022692"/>
    </source>
</evidence>
<dbReference type="InterPro" id="IPR013525">
    <property type="entry name" value="ABC2_TM"/>
</dbReference>
<gene>
    <name evidence="8" type="ORF">JS530_01185</name>
</gene>
<feature type="transmembrane region" description="Helical" evidence="6">
    <location>
        <begin position="763"/>
        <end position="784"/>
    </location>
</feature>
<feature type="transmembrane region" description="Helical" evidence="6">
    <location>
        <begin position="790"/>
        <end position="810"/>
    </location>
</feature>
<sequence length="891" mass="95163">MGNILKVLKRDFMRLFRVPAAWVILFGMVFIPPLYSWYNIIGFWNPYGNTKGITVAVANNDAGTDNALIGKQNLGGQIVDQMKNNDQLGWTFVSEAEAMDMVQSGKAYAAIVIPKDFSDSLAGVVTGGESKPTLEYYVNEKASAIAPKVTDVGASTVDRTVNSTFVSTVSKVLTETINKVGDKALATGDKTKTQTVKSLNEASSDVQRTRNTIAKLQSKLDDAPNKTRTARQALEDARKLGIDAAEGLAGTSKLIGTTQTSVNSFVTSTSGALDQGSSLLSQAVSQANQNVGTVTGAINSANQQVGGMLNTAEDINQANADILATLKALPGANLEPLKSAINQLESRNNQLSNTLGNLTDLNTTIGNASKDTAGLANNLNTATQTTLQATNDARSTLVSGSLPQLNNGLNTISTTTTTLSSDITSQDSLISQSKDALDQLDKAAASTKTALTDTDKALATVQDKLSTLATDIKAMSISTSLGSLIDSDGSLDASKIADFMMSPTVISENTIYPVSSYGSGMAPLFTTLALWVGAFVLVVIPKLETDNEGIEDLTPTQGYLGRFLLLATLASAQGLVTGIGDLVLGMQCASIPVFLLTCWITSLVYMSFIFALSTTFMHVGKGVCVALVILQVPGASGLYPIEMMPKFFRVIYPMLPFTYSIDAMRETIGGFYDGHWFGYIGKLLIFAVLAFLLGLVARPKLANLNRLFAREIEESDMILGEPVHIEASEYKVTQAIAALANRSEYKHAIERRAAKFTQQYPKLLFGALIAGFVVPAILIIVFSLTTSEKIVVMATWLAWVLIIIGFLMVVEYMRDSIRRQTELGNLSDESIRSMLYGRHAESSTGSNDAPTTRLPALASMSAGKGLASKSLADLAHIANLNGQNKEGKHAR</sequence>
<dbReference type="Gene3D" id="3.40.1710.10">
    <property type="entry name" value="abc type-2 transporter like domain"/>
    <property type="match status" value="1"/>
</dbReference>
<comment type="caution">
    <text evidence="8">The sequence shown here is derived from an EMBL/GenBank/DDBJ whole genome shotgun (WGS) entry which is preliminary data.</text>
</comment>
<dbReference type="PANTHER" id="PTHR43077">
    <property type="entry name" value="TRANSPORT PERMEASE YVFS-RELATED"/>
    <property type="match status" value="1"/>
</dbReference>
<dbReference type="InterPro" id="IPR017500">
    <property type="entry name" value="Phage_infect_YhgE_N"/>
</dbReference>
<keyword evidence="2 6" id="KW-0812">Transmembrane</keyword>
<dbReference type="RefSeq" id="WP_214375408.1">
    <property type="nucleotide sequence ID" value="NZ_JAFEJU010000001.1"/>
</dbReference>
<comment type="subcellular location">
    <subcellularLocation>
        <location evidence="1">Membrane</location>
        <topology evidence="1">Multi-pass membrane protein</topology>
    </subcellularLocation>
</comment>
<evidence type="ECO:0000259" key="7">
    <source>
        <dbReference type="Pfam" id="PF12698"/>
    </source>
</evidence>
<name>A0ABS5UT04_9BIFI</name>
<evidence type="ECO:0000313" key="8">
    <source>
        <dbReference type="EMBL" id="MBT1174142.1"/>
    </source>
</evidence>
<keyword evidence="9" id="KW-1185">Reference proteome</keyword>
<feature type="transmembrane region" description="Helical" evidence="6">
    <location>
        <begin position="623"/>
        <end position="641"/>
    </location>
</feature>
<dbReference type="InterPro" id="IPR051328">
    <property type="entry name" value="T7SS_ABC-Transporter"/>
</dbReference>
<keyword evidence="4 6" id="KW-0472">Membrane</keyword>
<dbReference type="EMBL" id="JAFEJU010000001">
    <property type="protein sequence ID" value="MBT1174142.1"/>
    <property type="molecule type" value="Genomic_DNA"/>
</dbReference>
<evidence type="ECO:0000256" key="1">
    <source>
        <dbReference type="ARBA" id="ARBA00004141"/>
    </source>
</evidence>
<keyword evidence="3 6" id="KW-1133">Transmembrane helix</keyword>
<dbReference type="InterPro" id="IPR017501">
    <property type="entry name" value="Phage_infect_YhgE_C"/>
</dbReference>
<dbReference type="Proteomes" id="UP000711736">
    <property type="component" value="Unassembled WGS sequence"/>
</dbReference>
<reference evidence="8 9" key="1">
    <citation type="journal article" date="2021" name="Environ. Microbiol.">
        <title>Genetic insights into the dark matter of the mammalian gut microbiota through targeted genome reconstruction.</title>
        <authorList>
            <person name="Lugli G.A."/>
            <person name="Alessandri G."/>
            <person name="Milani C."/>
            <person name="Viappiani A."/>
            <person name="Fontana F."/>
            <person name="Tarracchini C."/>
            <person name="Mancabelli L."/>
            <person name="Argentini C."/>
            <person name="Ruiz L."/>
            <person name="Margolles A."/>
            <person name="van Sinderen D."/>
            <person name="Turroni F."/>
            <person name="Ventura M."/>
        </authorList>
    </citation>
    <scope>NUCLEOTIDE SEQUENCE [LARGE SCALE GENOMIC DNA]</scope>
    <source>
        <strain evidence="8 9">LC6</strain>
    </source>
</reference>
<feature type="transmembrane region" description="Helical" evidence="6">
    <location>
        <begin position="20"/>
        <end position="38"/>
    </location>
</feature>
<evidence type="ECO:0000256" key="5">
    <source>
        <dbReference type="SAM" id="Coils"/>
    </source>
</evidence>
<evidence type="ECO:0000313" key="9">
    <source>
        <dbReference type="Proteomes" id="UP000711736"/>
    </source>
</evidence>
<feature type="transmembrane region" description="Helical" evidence="6">
    <location>
        <begin position="560"/>
        <end position="579"/>
    </location>
</feature>
<feature type="transmembrane region" description="Helical" evidence="6">
    <location>
        <begin position="591"/>
        <end position="611"/>
    </location>
</feature>
<dbReference type="Pfam" id="PF12698">
    <property type="entry name" value="ABC2_membrane_3"/>
    <property type="match status" value="1"/>
</dbReference>
<accession>A0ABS5UT04</accession>
<dbReference type="NCBIfam" id="TIGR03061">
    <property type="entry name" value="pip_yhgE_Nterm"/>
    <property type="match status" value="1"/>
</dbReference>
<dbReference type="NCBIfam" id="TIGR03062">
    <property type="entry name" value="pip_yhgE_Cterm"/>
    <property type="match status" value="1"/>
</dbReference>
<organism evidence="8 9">
    <name type="scientific">Bifidobacterium colobi</name>
    <dbReference type="NCBI Taxonomy" id="2809026"/>
    <lineage>
        <taxon>Bacteria</taxon>
        <taxon>Bacillati</taxon>
        <taxon>Actinomycetota</taxon>
        <taxon>Actinomycetes</taxon>
        <taxon>Bifidobacteriales</taxon>
        <taxon>Bifidobacteriaceae</taxon>
        <taxon>Bifidobacterium</taxon>
    </lineage>
</organism>
<evidence type="ECO:0000256" key="6">
    <source>
        <dbReference type="SAM" id="Phobius"/>
    </source>
</evidence>
<protein>
    <submittedName>
        <fullName evidence="8">YhgE/Pip domain-containing protein</fullName>
    </submittedName>
</protein>
<dbReference type="PANTHER" id="PTHR43077:SF10">
    <property type="entry name" value="TRANSPORT PERMEASE PROTEIN"/>
    <property type="match status" value="1"/>
</dbReference>
<proteinExistence type="predicted"/>
<feature type="domain" description="ABC-2 type transporter transmembrane" evidence="7">
    <location>
        <begin position="23"/>
        <end position="179"/>
    </location>
</feature>
<feature type="transmembrane region" description="Helical" evidence="6">
    <location>
        <begin position="520"/>
        <end position="540"/>
    </location>
</feature>